<evidence type="ECO:0000313" key="4">
    <source>
        <dbReference type="EMBL" id="GCC52031.1"/>
    </source>
</evidence>
<name>A0A401UAX8_9BACT</name>
<evidence type="ECO:0000259" key="3">
    <source>
        <dbReference type="Pfam" id="PF13559"/>
    </source>
</evidence>
<dbReference type="AlphaFoldDB" id="A0A401UAX8"/>
<feature type="compositionally biased region" description="Basic and acidic residues" evidence="1">
    <location>
        <begin position="45"/>
        <end position="86"/>
    </location>
</feature>
<organism evidence="4 5">
    <name type="scientific">Chryseotalea sanaruensis</name>
    <dbReference type="NCBI Taxonomy" id="2482724"/>
    <lineage>
        <taxon>Bacteria</taxon>
        <taxon>Pseudomonadati</taxon>
        <taxon>Bacteroidota</taxon>
        <taxon>Cytophagia</taxon>
        <taxon>Cytophagales</taxon>
        <taxon>Chryseotaleaceae</taxon>
        <taxon>Chryseotalea</taxon>
    </lineage>
</organism>
<evidence type="ECO:0000256" key="1">
    <source>
        <dbReference type="SAM" id="MobiDB-lite"/>
    </source>
</evidence>
<feature type="domain" description="Protein-glutamine gamma-glutamyltransferase-like C-terminal" evidence="3">
    <location>
        <begin position="167"/>
        <end position="233"/>
    </location>
</feature>
<keyword evidence="5" id="KW-1185">Reference proteome</keyword>
<keyword evidence="2" id="KW-1133">Transmembrane helix</keyword>
<evidence type="ECO:0000313" key="5">
    <source>
        <dbReference type="Proteomes" id="UP000288227"/>
    </source>
</evidence>
<dbReference type="InterPro" id="IPR025403">
    <property type="entry name" value="TgpA-like_C"/>
</dbReference>
<dbReference type="EMBL" id="BHXQ01000004">
    <property type="protein sequence ID" value="GCC52031.1"/>
    <property type="molecule type" value="Genomic_DNA"/>
</dbReference>
<keyword evidence="2" id="KW-0812">Transmembrane</keyword>
<gene>
    <name evidence="4" type="ORF">SanaruYs_22630</name>
</gene>
<feature type="transmembrane region" description="Helical" evidence="2">
    <location>
        <begin position="95"/>
        <end position="116"/>
    </location>
</feature>
<reference evidence="4 5" key="1">
    <citation type="submission" date="2018-11" db="EMBL/GenBank/DDBJ databases">
        <title>Chryseotalea sanarue gen. nov., sp., nov., a member of the family Cytophagaceae, isolated from a brackish lake in Hamamatsu Japan.</title>
        <authorList>
            <person name="Maejima Y."/>
            <person name="Iino T."/>
            <person name="Muraguchi Y."/>
            <person name="Fukuda K."/>
            <person name="Ohkuma M."/>
            <person name="Moriuchi R."/>
            <person name="Dohra H."/>
            <person name="Kimbara K."/>
            <person name="Shintani M."/>
        </authorList>
    </citation>
    <scope>NUCLEOTIDE SEQUENCE [LARGE SCALE GENOMIC DNA]</scope>
    <source>
        <strain evidence="4 5">Ys</strain>
    </source>
</reference>
<proteinExistence type="predicted"/>
<accession>A0A401UAX8</accession>
<sequence>MTSGYAQEFDSTWVVNENYIEEESSSSEDEYNLIKPNELPGANDYQKENINKRRLSESEWEKVVGDQRFDEKQKEKEEEKKAEMPKGSRPWNSNLLRIISFVILILIVLALVLVVLRNIRLDSKVKKNILLVQQVEEIDDIEQLETESLMSQALKAKNYRLAIRLVYLDLLKNLHESKIIRWKKDKTNLDYISELSNENFITEFRKITLGYELVWYGEREATENNYLSMKQVYETVYNQLNKQVR</sequence>
<evidence type="ECO:0000256" key="2">
    <source>
        <dbReference type="SAM" id="Phobius"/>
    </source>
</evidence>
<dbReference type="Pfam" id="PF13559">
    <property type="entry name" value="DUF4129"/>
    <property type="match status" value="1"/>
</dbReference>
<protein>
    <recommendedName>
        <fullName evidence="3">Protein-glutamine gamma-glutamyltransferase-like C-terminal domain-containing protein</fullName>
    </recommendedName>
</protein>
<dbReference type="Proteomes" id="UP000288227">
    <property type="component" value="Unassembled WGS sequence"/>
</dbReference>
<keyword evidence="2" id="KW-0472">Membrane</keyword>
<feature type="region of interest" description="Disordered" evidence="1">
    <location>
        <begin position="23"/>
        <end position="88"/>
    </location>
</feature>
<comment type="caution">
    <text evidence="4">The sequence shown here is derived from an EMBL/GenBank/DDBJ whole genome shotgun (WGS) entry which is preliminary data.</text>
</comment>